<evidence type="ECO:0000313" key="1">
    <source>
        <dbReference type="EMBL" id="CAA6826621.1"/>
    </source>
</evidence>
<dbReference type="AlphaFoldDB" id="A0A6S6TVJ7"/>
<accession>A0A6S6TVJ7</accession>
<proteinExistence type="predicted"/>
<reference evidence="1" key="1">
    <citation type="submission" date="2020-01" db="EMBL/GenBank/DDBJ databases">
        <authorList>
            <person name="Meier V. D."/>
            <person name="Meier V D."/>
        </authorList>
    </citation>
    <scope>NUCLEOTIDE SEQUENCE</scope>
    <source>
        <strain evidence="1">HLG_WM_MAG_05</strain>
    </source>
</reference>
<name>A0A6S6TVJ7_9BACT</name>
<dbReference type="EMBL" id="CACVAU010000089">
    <property type="protein sequence ID" value="CAA6826621.1"/>
    <property type="molecule type" value="Genomic_DNA"/>
</dbReference>
<sequence>MGGFSSNYEGGYLDFDDDPKWMNQKMKQDNRFAYLKKKKLYTIRNGTNHNYLNILLTTASLLTEEAQQKRAELYAIDDSDVQLELKHDSENLKIYYEKTHIGSVQIFFEEDDIDNTEVIHDFCFIKNTLTKIEAIWDGEGLYLKAEKK</sequence>
<gene>
    <name evidence="1" type="ORF">HELGO_WM8199</name>
</gene>
<protein>
    <submittedName>
        <fullName evidence="1">Uncharacterized protein</fullName>
    </submittedName>
</protein>
<organism evidence="1">
    <name type="scientific">uncultured Sulfurovum sp</name>
    <dbReference type="NCBI Taxonomy" id="269237"/>
    <lineage>
        <taxon>Bacteria</taxon>
        <taxon>Pseudomonadati</taxon>
        <taxon>Campylobacterota</taxon>
        <taxon>Epsilonproteobacteria</taxon>
        <taxon>Campylobacterales</taxon>
        <taxon>Sulfurovaceae</taxon>
        <taxon>Sulfurovum</taxon>
        <taxon>environmental samples</taxon>
    </lineage>
</organism>